<feature type="repeat" description="TPR" evidence="1">
    <location>
        <begin position="45"/>
        <end position="78"/>
    </location>
</feature>
<evidence type="ECO:0000256" key="2">
    <source>
        <dbReference type="SAM" id="SignalP"/>
    </source>
</evidence>
<dbReference type="Proteomes" id="UP001063782">
    <property type="component" value="Chromosome"/>
</dbReference>
<proteinExistence type="predicted"/>
<dbReference type="RefSeq" id="WP_263076014.1">
    <property type="nucleotide sequence ID" value="NZ_CP089977.1"/>
</dbReference>
<reference evidence="3" key="1">
    <citation type="submission" date="2021-12" db="EMBL/GenBank/DDBJ databases">
        <title>taxonomy of Moraxella sp. ZY201224.</title>
        <authorList>
            <person name="Li F."/>
        </authorList>
    </citation>
    <scope>NUCLEOTIDE SEQUENCE</scope>
    <source>
        <strain evidence="3">ZY201224</strain>
    </source>
</reference>
<dbReference type="Gene3D" id="1.25.40.10">
    <property type="entry name" value="Tetratricopeptide repeat domain"/>
    <property type="match status" value="1"/>
</dbReference>
<keyword evidence="1" id="KW-0802">TPR repeat</keyword>
<protein>
    <recommendedName>
        <fullName evidence="5">Tetratricopeptide repeat protein</fullName>
    </recommendedName>
</protein>
<dbReference type="SMART" id="SM00028">
    <property type="entry name" value="TPR"/>
    <property type="match status" value="2"/>
</dbReference>
<name>A0ABY6F373_9GAMM</name>
<feature type="signal peptide" evidence="2">
    <location>
        <begin position="1"/>
        <end position="19"/>
    </location>
</feature>
<evidence type="ECO:0000256" key="1">
    <source>
        <dbReference type="PROSITE-ProRule" id="PRU00339"/>
    </source>
</evidence>
<dbReference type="PROSITE" id="PS50005">
    <property type="entry name" value="TPR"/>
    <property type="match status" value="1"/>
</dbReference>
<gene>
    <name evidence="3" type="ORF">LU297_08065</name>
</gene>
<dbReference type="EMBL" id="CP089977">
    <property type="protein sequence ID" value="UXZ04527.1"/>
    <property type="molecule type" value="Genomic_DNA"/>
</dbReference>
<organism evidence="3 4">
    <name type="scientific">Moraxella nasicaprae</name>
    <dbReference type="NCBI Taxonomy" id="2904122"/>
    <lineage>
        <taxon>Bacteria</taxon>
        <taxon>Pseudomonadati</taxon>
        <taxon>Pseudomonadota</taxon>
        <taxon>Gammaproteobacteria</taxon>
        <taxon>Moraxellales</taxon>
        <taxon>Moraxellaceae</taxon>
        <taxon>Moraxella</taxon>
    </lineage>
</organism>
<dbReference type="PROSITE" id="PS51257">
    <property type="entry name" value="PROKAR_LIPOPROTEIN"/>
    <property type="match status" value="1"/>
</dbReference>
<evidence type="ECO:0000313" key="3">
    <source>
        <dbReference type="EMBL" id="UXZ04527.1"/>
    </source>
</evidence>
<evidence type="ECO:0000313" key="4">
    <source>
        <dbReference type="Proteomes" id="UP001063782"/>
    </source>
</evidence>
<keyword evidence="2" id="KW-0732">Signal</keyword>
<dbReference type="Pfam" id="PF13181">
    <property type="entry name" value="TPR_8"/>
    <property type="match status" value="1"/>
</dbReference>
<dbReference type="InterPro" id="IPR011990">
    <property type="entry name" value="TPR-like_helical_dom_sf"/>
</dbReference>
<sequence length="216" mass="24433">MRWSFVGKKILSITPGLLAMSLMCACQSTSNQPRHIMTDNHSNLAETYTKLAWEYLQIGRIDDAKRQLDLAIKVNARHAPAHRILAQVYQATGEPKHAQLAKSHYQQALSLDNKDMQTHYDYGVYLTAWQDYVSALTHFEQAAGEIGFDGRLAAIENIAYIRNILWERQPTKANLDLAVLAFDRAIKAGSLNADLLSQALYLNIQKDKYTQNNPNE</sequence>
<feature type="chain" id="PRO_5046211298" description="Tetratricopeptide repeat protein" evidence="2">
    <location>
        <begin position="20"/>
        <end position="216"/>
    </location>
</feature>
<keyword evidence="4" id="KW-1185">Reference proteome</keyword>
<evidence type="ECO:0008006" key="5">
    <source>
        <dbReference type="Google" id="ProtNLM"/>
    </source>
</evidence>
<dbReference type="InterPro" id="IPR019734">
    <property type="entry name" value="TPR_rpt"/>
</dbReference>
<dbReference type="SUPFAM" id="SSF48452">
    <property type="entry name" value="TPR-like"/>
    <property type="match status" value="1"/>
</dbReference>
<accession>A0ABY6F373</accession>